<name>A0A3G5ACD7_9VIRU</name>
<dbReference type="EMBL" id="MK072433">
    <property type="protein sequence ID" value="AYV84895.1"/>
    <property type="molecule type" value="Genomic_DNA"/>
</dbReference>
<gene>
    <name evidence="1" type="ORF">Hyperionvirus51_2</name>
</gene>
<evidence type="ECO:0000313" key="1">
    <source>
        <dbReference type="EMBL" id="AYV84895.1"/>
    </source>
</evidence>
<proteinExistence type="predicted"/>
<sequence>MTECLEMEILVKLSSLAVEGESLSKKIALQLKAPKRPVYEFGKSFISEFFQSLAGLKILMAENRRSKDFLIIQLNNLRIINSNIKMEIDAKRYCSPEEIAMMSIW</sequence>
<organism evidence="1">
    <name type="scientific">Hyperionvirus sp</name>
    <dbReference type="NCBI Taxonomy" id="2487770"/>
    <lineage>
        <taxon>Viruses</taxon>
        <taxon>Varidnaviria</taxon>
        <taxon>Bamfordvirae</taxon>
        <taxon>Nucleocytoviricota</taxon>
        <taxon>Megaviricetes</taxon>
        <taxon>Imitervirales</taxon>
        <taxon>Mimiviridae</taxon>
        <taxon>Klosneuvirinae</taxon>
    </lineage>
</organism>
<reference evidence="1" key="1">
    <citation type="submission" date="2018-10" db="EMBL/GenBank/DDBJ databases">
        <title>Hidden diversity of soil giant viruses.</title>
        <authorList>
            <person name="Schulz F."/>
            <person name="Alteio L."/>
            <person name="Goudeau D."/>
            <person name="Ryan E.M."/>
            <person name="Malmstrom R.R."/>
            <person name="Blanchard J."/>
            <person name="Woyke T."/>
        </authorList>
    </citation>
    <scope>NUCLEOTIDE SEQUENCE</scope>
    <source>
        <strain evidence="1">HYV1</strain>
    </source>
</reference>
<protein>
    <submittedName>
        <fullName evidence="1">Uncharacterized protein</fullName>
    </submittedName>
</protein>
<accession>A0A3G5ACD7</accession>